<protein>
    <recommendedName>
        <fullName evidence="7">Mce associated membrane protein</fullName>
    </recommendedName>
</protein>
<name>A0A7I9V0S9_9ACTN</name>
<evidence type="ECO:0000256" key="4">
    <source>
        <dbReference type="SAM" id="Phobius"/>
    </source>
</evidence>
<dbReference type="EMBL" id="BJOU01000017">
    <property type="protein sequence ID" value="GED99048.1"/>
    <property type="molecule type" value="Genomic_DNA"/>
</dbReference>
<evidence type="ECO:0000256" key="2">
    <source>
        <dbReference type="ARBA" id="ARBA00023136"/>
    </source>
</evidence>
<feature type="compositionally biased region" description="Polar residues" evidence="3">
    <location>
        <begin position="1"/>
        <end position="16"/>
    </location>
</feature>
<evidence type="ECO:0000313" key="6">
    <source>
        <dbReference type="Proteomes" id="UP000444980"/>
    </source>
</evidence>
<evidence type="ECO:0000313" key="5">
    <source>
        <dbReference type="EMBL" id="GED99048.1"/>
    </source>
</evidence>
<comment type="subcellular location">
    <subcellularLocation>
        <location evidence="1">Membrane</location>
    </subcellularLocation>
</comment>
<accession>A0A7I9V0S9</accession>
<feature type="compositionally biased region" description="Polar residues" evidence="3">
    <location>
        <begin position="43"/>
        <end position="55"/>
    </location>
</feature>
<gene>
    <name evidence="5" type="ORF">nbrc107697_30870</name>
</gene>
<feature type="region of interest" description="Disordered" evidence="3">
    <location>
        <begin position="1"/>
        <end position="76"/>
    </location>
</feature>
<sequence length="247" mass="27358">MSEESTSLAEQPTADRTPTRRAAQPVRVAPLRRRAKTRFAPSGDSTGDSAVGSSEDSADGSQKPERDDTGAKRPENRSDFVTVDRVDPRTTLMWLAATLLAVVLIAASALFAVAGARVERRNDLRAEYQAFAEQVTVNLTSLNKTNVDDIRKTLLDKTSGTAYENLQMVTQQIITQIEQHGIQTQGRVLSSAVTLAEPDHGTVLMVLGWTQRIGNNANDVESQVFRWRVEMRRINGVLKLTKFDWVY</sequence>
<feature type="transmembrane region" description="Helical" evidence="4">
    <location>
        <begin position="92"/>
        <end position="116"/>
    </location>
</feature>
<dbReference type="PANTHER" id="PTHR37042">
    <property type="entry name" value="OUTER MEMBRANE PROTEIN RV1973"/>
    <property type="match status" value="1"/>
</dbReference>
<reference evidence="6" key="1">
    <citation type="submission" date="2019-06" db="EMBL/GenBank/DDBJ databases">
        <title>Gordonia isolated from sludge of a wastewater treatment plant.</title>
        <authorList>
            <person name="Tamura T."/>
            <person name="Aoyama K."/>
            <person name="Kang Y."/>
            <person name="Saito S."/>
            <person name="Akiyama N."/>
            <person name="Yazawa K."/>
            <person name="Gonoi T."/>
            <person name="Mikami Y."/>
        </authorList>
    </citation>
    <scope>NUCLEOTIDE SEQUENCE [LARGE SCALE GENOMIC DNA]</scope>
    <source>
        <strain evidence="6">NBRC 107697</strain>
    </source>
</reference>
<dbReference type="GO" id="GO:0016020">
    <property type="term" value="C:membrane"/>
    <property type="evidence" value="ECO:0007669"/>
    <property type="project" value="UniProtKB-SubCell"/>
</dbReference>
<dbReference type="PANTHER" id="PTHR37042:SF4">
    <property type="entry name" value="OUTER MEMBRANE PROTEIN RV1973"/>
    <property type="match status" value="1"/>
</dbReference>
<keyword evidence="2 4" id="KW-0472">Membrane</keyword>
<organism evidence="5 6">
    <name type="scientific">Gordonia crocea</name>
    <dbReference type="NCBI Taxonomy" id="589162"/>
    <lineage>
        <taxon>Bacteria</taxon>
        <taxon>Bacillati</taxon>
        <taxon>Actinomycetota</taxon>
        <taxon>Actinomycetes</taxon>
        <taxon>Mycobacteriales</taxon>
        <taxon>Gordoniaceae</taxon>
        <taxon>Gordonia</taxon>
    </lineage>
</organism>
<proteinExistence type="predicted"/>
<dbReference type="AlphaFoldDB" id="A0A7I9V0S9"/>
<dbReference type="Proteomes" id="UP000444980">
    <property type="component" value="Unassembled WGS sequence"/>
</dbReference>
<evidence type="ECO:0008006" key="7">
    <source>
        <dbReference type="Google" id="ProtNLM"/>
    </source>
</evidence>
<evidence type="ECO:0000256" key="1">
    <source>
        <dbReference type="ARBA" id="ARBA00004370"/>
    </source>
</evidence>
<evidence type="ECO:0000256" key="3">
    <source>
        <dbReference type="SAM" id="MobiDB-lite"/>
    </source>
</evidence>
<keyword evidence="4" id="KW-1133">Transmembrane helix</keyword>
<comment type="caution">
    <text evidence="5">The sequence shown here is derived from an EMBL/GenBank/DDBJ whole genome shotgun (WGS) entry which is preliminary data.</text>
</comment>
<feature type="compositionally biased region" description="Basic and acidic residues" evidence="3">
    <location>
        <begin position="62"/>
        <end position="76"/>
    </location>
</feature>
<keyword evidence="4" id="KW-0812">Transmembrane</keyword>
<keyword evidence="6" id="KW-1185">Reference proteome</keyword>